<dbReference type="InterPro" id="IPR044059">
    <property type="entry name" value="Csn1/TTC4_wheel"/>
</dbReference>
<dbReference type="GO" id="GO:0005829">
    <property type="term" value="C:cytosol"/>
    <property type="evidence" value="ECO:0007669"/>
    <property type="project" value="TreeGrafter"/>
</dbReference>
<name>A0A7J7I6Q3_CAMSI</name>
<keyword evidence="1" id="KW-0677">Repeat</keyword>
<protein>
    <recommendedName>
        <fullName evidence="3">Cns1/TTC4 wheel domain-containing protein</fullName>
    </recommendedName>
</protein>
<keyword evidence="5" id="KW-1185">Reference proteome</keyword>
<comment type="caution">
    <text evidence="4">The sequence shown here is derived from an EMBL/GenBank/DDBJ whole genome shotgun (WGS) entry which is preliminary data.</text>
</comment>
<organism evidence="4 5">
    <name type="scientific">Camellia sinensis</name>
    <name type="common">Tea plant</name>
    <name type="synonym">Thea sinensis</name>
    <dbReference type="NCBI Taxonomy" id="4442"/>
    <lineage>
        <taxon>Eukaryota</taxon>
        <taxon>Viridiplantae</taxon>
        <taxon>Streptophyta</taxon>
        <taxon>Embryophyta</taxon>
        <taxon>Tracheophyta</taxon>
        <taxon>Spermatophyta</taxon>
        <taxon>Magnoliopsida</taxon>
        <taxon>eudicotyledons</taxon>
        <taxon>Gunneridae</taxon>
        <taxon>Pentapetalae</taxon>
        <taxon>asterids</taxon>
        <taxon>Ericales</taxon>
        <taxon>Theaceae</taxon>
        <taxon>Camellia</taxon>
    </lineage>
</organism>
<dbReference type="GO" id="GO:0006457">
    <property type="term" value="P:protein folding"/>
    <property type="evidence" value="ECO:0007669"/>
    <property type="project" value="TreeGrafter"/>
</dbReference>
<evidence type="ECO:0000313" key="4">
    <source>
        <dbReference type="EMBL" id="KAF5960710.1"/>
    </source>
</evidence>
<dbReference type="PANTHER" id="PTHR46035">
    <property type="entry name" value="TETRATRICOPEPTIDE REPEAT PROTEIN 4"/>
    <property type="match status" value="1"/>
</dbReference>
<evidence type="ECO:0000259" key="3">
    <source>
        <dbReference type="Pfam" id="PF18972"/>
    </source>
</evidence>
<reference evidence="5" key="1">
    <citation type="journal article" date="2020" name="Nat. Commun.">
        <title>Genome assembly of wild tea tree DASZ reveals pedigree and selection history of tea varieties.</title>
        <authorList>
            <person name="Zhang W."/>
            <person name="Zhang Y."/>
            <person name="Qiu H."/>
            <person name="Guo Y."/>
            <person name="Wan H."/>
            <person name="Zhang X."/>
            <person name="Scossa F."/>
            <person name="Alseekh S."/>
            <person name="Zhang Q."/>
            <person name="Wang P."/>
            <person name="Xu L."/>
            <person name="Schmidt M.H."/>
            <person name="Jia X."/>
            <person name="Li D."/>
            <person name="Zhu A."/>
            <person name="Guo F."/>
            <person name="Chen W."/>
            <person name="Ni D."/>
            <person name="Usadel B."/>
            <person name="Fernie A.R."/>
            <person name="Wen W."/>
        </authorList>
    </citation>
    <scope>NUCLEOTIDE SEQUENCE [LARGE SCALE GENOMIC DNA]</scope>
    <source>
        <strain evidence="5">cv. G240</strain>
    </source>
</reference>
<evidence type="ECO:0000256" key="1">
    <source>
        <dbReference type="ARBA" id="ARBA00022737"/>
    </source>
</evidence>
<dbReference type="EMBL" id="JACBKZ010000001">
    <property type="protein sequence ID" value="KAF5960710.1"/>
    <property type="molecule type" value="Genomic_DNA"/>
</dbReference>
<dbReference type="GO" id="GO:0030544">
    <property type="term" value="F:Hsp70 protein binding"/>
    <property type="evidence" value="ECO:0007669"/>
    <property type="project" value="TreeGrafter"/>
</dbReference>
<evidence type="ECO:0000313" key="5">
    <source>
        <dbReference type="Proteomes" id="UP000593564"/>
    </source>
</evidence>
<sequence>MALWMDKGSEPLTETEVADLQAIAALKESTAIELKAIVSAIEDRNLKIGKASFQELTGSKKPILDKDNILHWPVLILYADIMTSDIIEDFCETDMFSEHLDMISFVIHTCVLPNMFLESAPPLPWDKENNYTRDAVELYYEAGSEVCLSKKEILRSLLEGTAGSHLESLGDNVKHAEGDSLDHGTSAGSRGPSKWVKVNEKRTLYDVLKELDFVIPGIPVFYIVSKSSSFYKDFRAGKWTPPRLHGE</sequence>
<dbReference type="Pfam" id="PF18972">
    <property type="entry name" value="Wheel"/>
    <property type="match status" value="1"/>
</dbReference>
<gene>
    <name evidence="4" type="ORF">HYC85_001919</name>
</gene>
<dbReference type="GO" id="GO:0051879">
    <property type="term" value="F:Hsp90 protein binding"/>
    <property type="evidence" value="ECO:0007669"/>
    <property type="project" value="InterPro"/>
</dbReference>
<reference evidence="4 5" key="2">
    <citation type="submission" date="2020-07" db="EMBL/GenBank/DDBJ databases">
        <title>Genome assembly of wild tea tree DASZ reveals pedigree and selection history of tea varieties.</title>
        <authorList>
            <person name="Zhang W."/>
        </authorList>
    </citation>
    <scope>NUCLEOTIDE SEQUENCE [LARGE SCALE GENOMIC DNA]</scope>
    <source>
        <strain evidence="5">cv. G240</strain>
        <tissue evidence="4">Leaf</tissue>
    </source>
</reference>
<accession>A0A7J7I6Q3</accession>
<proteinExistence type="predicted"/>
<dbReference type="Proteomes" id="UP000593564">
    <property type="component" value="Unassembled WGS sequence"/>
</dbReference>
<feature type="domain" description="Cns1/TTC4 wheel" evidence="3">
    <location>
        <begin position="65"/>
        <end position="145"/>
    </location>
</feature>
<dbReference type="CDD" id="cd21377">
    <property type="entry name" value="CTWD_Cns1-like"/>
    <property type="match status" value="1"/>
</dbReference>
<dbReference type="GO" id="GO:0005634">
    <property type="term" value="C:nucleus"/>
    <property type="evidence" value="ECO:0007669"/>
    <property type="project" value="TreeGrafter"/>
</dbReference>
<evidence type="ECO:0000256" key="2">
    <source>
        <dbReference type="ARBA" id="ARBA00022803"/>
    </source>
</evidence>
<dbReference type="PANTHER" id="PTHR46035:SF1">
    <property type="entry name" value="TETRATRICOPEPTIDE REPEAT PROTEIN 4"/>
    <property type="match status" value="1"/>
</dbReference>
<keyword evidence="2" id="KW-0802">TPR repeat</keyword>
<dbReference type="AlphaFoldDB" id="A0A7J7I6Q3"/>